<dbReference type="Gene3D" id="3.90.550.10">
    <property type="entry name" value="Spore Coat Polysaccharide Biosynthesis Protein SpsA, Chain A"/>
    <property type="match status" value="1"/>
</dbReference>
<reference evidence="1 2" key="1">
    <citation type="submission" date="2021-01" db="EMBL/GenBank/DDBJ databases">
        <title>Whole genome shotgun sequence of Planobispora longispora NBRC 13918.</title>
        <authorList>
            <person name="Komaki H."/>
            <person name="Tamura T."/>
        </authorList>
    </citation>
    <scope>NUCLEOTIDE SEQUENCE [LARGE SCALE GENOMIC DNA]</scope>
    <source>
        <strain evidence="1 2">NBRC 13918</strain>
    </source>
</reference>
<organism evidence="1 2">
    <name type="scientific">Planobispora longispora</name>
    <dbReference type="NCBI Taxonomy" id="28887"/>
    <lineage>
        <taxon>Bacteria</taxon>
        <taxon>Bacillati</taxon>
        <taxon>Actinomycetota</taxon>
        <taxon>Actinomycetes</taxon>
        <taxon>Streptosporangiales</taxon>
        <taxon>Streptosporangiaceae</taxon>
        <taxon>Planobispora</taxon>
    </lineage>
</organism>
<dbReference type="EMBL" id="BOOH01000030">
    <property type="protein sequence ID" value="GIH77463.1"/>
    <property type="molecule type" value="Genomic_DNA"/>
</dbReference>
<protein>
    <recommendedName>
        <fullName evidence="3">MobA-like NTP transferase domain-containing protein</fullName>
    </recommendedName>
</protein>
<proteinExistence type="predicted"/>
<dbReference type="InterPro" id="IPR029044">
    <property type="entry name" value="Nucleotide-diphossugar_trans"/>
</dbReference>
<keyword evidence="2" id="KW-1185">Reference proteome</keyword>
<accession>A0A8J3W6E0</accession>
<comment type="caution">
    <text evidence="1">The sequence shown here is derived from an EMBL/GenBank/DDBJ whole genome shotgun (WGS) entry which is preliminary data.</text>
</comment>
<name>A0A8J3W6E0_9ACTN</name>
<gene>
    <name evidence="1" type="ORF">Plo01_38920</name>
</gene>
<sequence>MVTGQASGEDARLVAVLVMPTMAGAAPPGVDPGDFLAAVAEDTCELVAGLDFVTPVLVTGVPGLEEIVWPGTPIVEIDPELSGSALTEAAFTAVSAAVPYGRQAVLLSGDAPDLPALLIGKLFRALGRAQVAVCPAVGGGAVAIAAHLPYPEWARTGLDDPDPVRSLRDSAPGRRMVATGPGWHRLRAPGDIGWLDPGLEGWENTRDLLATGHHR</sequence>
<dbReference type="AlphaFoldDB" id="A0A8J3W6E0"/>
<dbReference type="Proteomes" id="UP000616724">
    <property type="component" value="Unassembled WGS sequence"/>
</dbReference>
<evidence type="ECO:0000313" key="2">
    <source>
        <dbReference type="Proteomes" id="UP000616724"/>
    </source>
</evidence>
<evidence type="ECO:0008006" key="3">
    <source>
        <dbReference type="Google" id="ProtNLM"/>
    </source>
</evidence>
<evidence type="ECO:0000313" key="1">
    <source>
        <dbReference type="EMBL" id="GIH77463.1"/>
    </source>
</evidence>
<dbReference type="SUPFAM" id="SSF53448">
    <property type="entry name" value="Nucleotide-diphospho-sugar transferases"/>
    <property type="match status" value="1"/>
</dbReference>